<accession>A0A9W3DJM1</accession>
<keyword evidence="3" id="KW-1185">Reference proteome</keyword>
<evidence type="ECO:0000259" key="2">
    <source>
        <dbReference type="Pfam" id="PF03732"/>
    </source>
</evidence>
<dbReference type="PANTHER" id="PTHR33240:SF8">
    <property type="entry name" value="OS03G0439900 PROTEIN"/>
    <property type="match status" value="1"/>
</dbReference>
<dbReference type="InterPro" id="IPR021109">
    <property type="entry name" value="Peptidase_aspartic_dom_sf"/>
</dbReference>
<dbReference type="Proteomes" id="UP000504610">
    <property type="component" value="Chromosome 4"/>
</dbReference>
<organism evidence="3 4">
    <name type="scientific">Raphanus sativus</name>
    <name type="common">Radish</name>
    <name type="synonym">Raphanus raphanistrum var. sativus</name>
    <dbReference type="NCBI Taxonomy" id="3726"/>
    <lineage>
        <taxon>Eukaryota</taxon>
        <taxon>Viridiplantae</taxon>
        <taxon>Streptophyta</taxon>
        <taxon>Embryophyta</taxon>
        <taxon>Tracheophyta</taxon>
        <taxon>Spermatophyta</taxon>
        <taxon>Magnoliopsida</taxon>
        <taxon>eudicotyledons</taxon>
        <taxon>Gunneridae</taxon>
        <taxon>Pentapetalae</taxon>
        <taxon>rosids</taxon>
        <taxon>malvids</taxon>
        <taxon>Brassicales</taxon>
        <taxon>Brassicaceae</taxon>
        <taxon>Brassiceae</taxon>
        <taxon>Raphanus</taxon>
    </lineage>
</organism>
<name>A0A9W3DJM1_RAPSA</name>
<dbReference type="PANTHER" id="PTHR33240">
    <property type="entry name" value="OS08G0508500 PROTEIN"/>
    <property type="match status" value="1"/>
</dbReference>
<evidence type="ECO:0000256" key="1">
    <source>
        <dbReference type="SAM" id="MobiDB-lite"/>
    </source>
</evidence>
<feature type="domain" description="Retrotransposon gag" evidence="2">
    <location>
        <begin position="7"/>
        <end position="94"/>
    </location>
</feature>
<reference evidence="3" key="1">
    <citation type="journal article" date="2019" name="Database">
        <title>The radish genome database (RadishGD): an integrated information resource for radish genomics.</title>
        <authorList>
            <person name="Yu H.J."/>
            <person name="Baek S."/>
            <person name="Lee Y.J."/>
            <person name="Cho A."/>
            <person name="Mun J.H."/>
        </authorList>
    </citation>
    <scope>NUCLEOTIDE SEQUENCE [LARGE SCALE GENOMIC DNA]</scope>
    <source>
        <strain evidence="3">cv. WK10039</strain>
    </source>
</reference>
<dbReference type="InterPro" id="IPR005162">
    <property type="entry name" value="Retrotrans_gag_dom"/>
</dbReference>
<sequence length="463" mass="51678">MFKGFGSTLIGPALQWYNTLPTKSLKSFAALSDKFVEQFASSRDLEKNSDDLYEILQHRNEPLRSYIARFNQAKVAIPECNADTAISAFKRGLLPEGDLYKELIKYKCKIMEDVLSRAWAQVRWEEDFASRAKAGLKYDQKSSKPTRSDRDEPSHPKSARETSNPNRDRYQHRPLPRSEGMMVSTWPDISHLAISKPELIGVLRQMGPQVKWPPKMKAAEANRNPKRWCEFHSYHGHTTEDCPGLPIEAAPALPPQQDRVIHIISGGSEVSGISCAAAKRSTCNARNGQESEGPKRLLLGTDEIRFTAREQERVLAPHHDALVISLTIANCLVKRILVDNESSSNIIFHSAFADLGLEPTTLTRKATPLVGFSGEVKQTLGEVLLPVYAEGVNQATMFLVVDCPSSYNVILGRPWIHDMGAVPSTLHQLVKFPTPWGIKAVKGHQENARSCYQTTLKGKTQVL</sequence>
<dbReference type="GeneID" id="130511214"/>
<gene>
    <name evidence="4" type="primary">LOC130511214</name>
</gene>
<evidence type="ECO:0000313" key="4">
    <source>
        <dbReference type="RefSeq" id="XP_056864080.1"/>
    </source>
</evidence>
<dbReference type="AlphaFoldDB" id="A0A9W3DJM1"/>
<proteinExistence type="predicted"/>
<dbReference type="Pfam" id="PF03732">
    <property type="entry name" value="Retrotrans_gag"/>
    <property type="match status" value="1"/>
</dbReference>
<dbReference type="Gene3D" id="2.40.70.10">
    <property type="entry name" value="Acid Proteases"/>
    <property type="match status" value="1"/>
</dbReference>
<dbReference type="CDD" id="cd00303">
    <property type="entry name" value="retropepsin_like"/>
    <property type="match status" value="1"/>
</dbReference>
<feature type="region of interest" description="Disordered" evidence="1">
    <location>
        <begin position="136"/>
        <end position="182"/>
    </location>
</feature>
<evidence type="ECO:0000313" key="3">
    <source>
        <dbReference type="Proteomes" id="UP000504610"/>
    </source>
</evidence>
<reference evidence="4" key="2">
    <citation type="submission" date="2025-08" db="UniProtKB">
        <authorList>
            <consortium name="RefSeq"/>
        </authorList>
    </citation>
    <scope>IDENTIFICATION</scope>
    <source>
        <tissue evidence="4">Leaf</tissue>
    </source>
</reference>
<feature type="compositionally biased region" description="Basic and acidic residues" evidence="1">
    <location>
        <begin position="136"/>
        <end position="171"/>
    </location>
</feature>
<protein>
    <submittedName>
        <fullName evidence="4">Uncharacterized protein LOC130511214</fullName>
    </submittedName>
</protein>
<dbReference type="RefSeq" id="XP_056864080.1">
    <property type="nucleotide sequence ID" value="XM_057008100.1"/>
</dbReference>
<dbReference type="OrthoDB" id="2919534at2759"/>
<dbReference type="KEGG" id="rsz:130511214"/>